<name>A0ABR0JUN5_9EURO</name>
<keyword evidence="1" id="KW-0862">Zinc</keyword>
<sequence length="370" mass="42930">MPSGRRPMRSSERNYVSEFDSSDNVILNPLYTNPSQVTLPLQTASRHPQGRRQGNATDHGHPGDIGQREQVFALGTREDVQHEDYVSPIFGMFNRAWTRYRDAEEERQSEAARQHADDLDDDAYRWTDHDEIDVQAISFRTVQQENIRPTDEQRHAVTRQRLFDASPLTMDTMLREGQAQMDRNIAQAVVANESQETIYLRRASTDSNVASSRRDPPLQDVANVNPIVSEQTLTGQPLPRTTRRARHNFHGQFYSNPFDEQRPLRYHNDGRVIDLTDEGPLDRINPIDAQRQRRPAPAKSEDLKVNFACKICQEQKIDTICLPCMHAATCRWCNELWKDNCRDINGRVDRRDWKCVICRKQIKETKKFFI</sequence>
<protein>
    <recommendedName>
        <fullName evidence="3">RING-type domain-containing protein</fullName>
    </recommendedName>
</protein>
<keyword evidence="1" id="KW-0479">Metal-binding</keyword>
<dbReference type="Proteomes" id="UP001345013">
    <property type="component" value="Unassembled WGS sequence"/>
</dbReference>
<dbReference type="Gene3D" id="3.30.40.10">
    <property type="entry name" value="Zinc/RING finger domain, C3HC4 (zinc finger)"/>
    <property type="match status" value="1"/>
</dbReference>
<organism evidence="4 5">
    <name type="scientific">Lithohypha guttulata</name>
    <dbReference type="NCBI Taxonomy" id="1690604"/>
    <lineage>
        <taxon>Eukaryota</taxon>
        <taxon>Fungi</taxon>
        <taxon>Dikarya</taxon>
        <taxon>Ascomycota</taxon>
        <taxon>Pezizomycotina</taxon>
        <taxon>Eurotiomycetes</taxon>
        <taxon>Chaetothyriomycetidae</taxon>
        <taxon>Chaetothyriales</taxon>
        <taxon>Trichomeriaceae</taxon>
        <taxon>Lithohypha</taxon>
    </lineage>
</organism>
<evidence type="ECO:0000256" key="1">
    <source>
        <dbReference type="PROSITE-ProRule" id="PRU00175"/>
    </source>
</evidence>
<keyword evidence="1" id="KW-0863">Zinc-finger</keyword>
<dbReference type="PROSITE" id="PS50089">
    <property type="entry name" value="ZF_RING_2"/>
    <property type="match status" value="1"/>
</dbReference>
<accession>A0ABR0JUN5</accession>
<gene>
    <name evidence="4" type="ORF">LTR24_010214</name>
</gene>
<evidence type="ECO:0000313" key="5">
    <source>
        <dbReference type="Proteomes" id="UP001345013"/>
    </source>
</evidence>
<dbReference type="InterPro" id="IPR001841">
    <property type="entry name" value="Znf_RING"/>
</dbReference>
<feature type="domain" description="RING-type" evidence="3">
    <location>
        <begin position="309"/>
        <end position="359"/>
    </location>
</feature>
<evidence type="ECO:0000259" key="3">
    <source>
        <dbReference type="PROSITE" id="PS50089"/>
    </source>
</evidence>
<evidence type="ECO:0000313" key="4">
    <source>
        <dbReference type="EMBL" id="KAK5074451.1"/>
    </source>
</evidence>
<proteinExistence type="predicted"/>
<dbReference type="EMBL" id="JAVRRG010000288">
    <property type="protein sequence ID" value="KAK5074451.1"/>
    <property type="molecule type" value="Genomic_DNA"/>
</dbReference>
<reference evidence="4 5" key="1">
    <citation type="submission" date="2023-08" db="EMBL/GenBank/DDBJ databases">
        <title>Black Yeasts Isolated from many extreme environments.</title>
        <authorList>
            <person name="Coleine C."/>
            <person name="Stajich J.E."/>
            <person name="Selbmann L."/>
        </authorList>
    </citation>
    <scope>NUCLEOTIDE SEQUENCE [LARGE SCALE GENOMIC DNA]</scope>
    <source>
        <strain evidence="4 5">CCFEE 5885</strain>
    </source>
</reference>
<evidence type="ECO:0000256" key="2">
    <source>
        <dbReference type="SAM" id="MobiDB-lite"/>
    </source>
</evidence>
<dbReference type="InterPro" id="IPR013083">
    <property type="entry name" value="Znf_RING/FYVE/PHD"/>
</dbReference>
<keyword evidence="5" id="KW-1185">Reference proteome</keyword>
<feature type="region of interest" description="Disordered" evidence="2">
    <location>
        <begin position="42"/>
        <end position="66"/>
    </location>
</feature>
<dbReference type="Pfam" id="PF13920">
    <property type="entry name" value="zf-C3HC4_3"/>
    <property type="match status" value="1"/>
</dbReference>
<comment type="caution">
    <text evidence="4">The sequence shown here is derived from an EMBL/GenBank/DDBJ whole genome shotgun (WGS) entry which is preliminary data.</text>
</comment>
<feature type="compositionally biased region" description="Polar residues" evidence="2">
    <location>
        <begin position="42"/>
        <end position="56"/>
    </location>
</feature>